<dbReference type="STRING" id="6412.T1FIL5"/>
<reference evidence="3" key="1">
    <citation type="submission" date="2012-12" db="EMBL/GenBank/DDBJ databases">
        <authorList>
            <person name="Hellsten U."/>
            <person name="Grimwood J."/>
            <person name="Chapman J.A."/>
            <person name="Shapiro H."/>
            <person name="Aerts A."/>
            <person name="Otillar R.P."/>
            <person name="Terry A.Y."/>
            <person name="Boore J.L."/>
            <person name="Simakov O."/>
            <person name="Marletaz F."/>
            <person name="Cho S.-J."/>
            <person name="Edsinger-Gonzales E."/>
            <person name="Havlak P."/>
            <person name="Kuo D.-H."/>
            <person name="Larsson T."/>
            <person name="Lv J."/>
            <person name="Arendt D."/>
            <person name="Savage R."/>
            <person name="Osoegawa K."/>
            <person name="de Jong P."/>
            <person name="Lindberg D.R."/>
            <person name="Seaver E.C."/>
            <person name="Weisblat D.A."/>
            <person name="Putnam N.H."/>
            <person name="Grigoriev I.V."/>
            <person name="Rokhsar D.S."/>
        </authorList>
    </citation>
    <scope>NUCLEOTIDE SEQUENCE</scope>
</reference>
<dbReference type="CTD" id="20208664"/>
<dbReference type="AlphaFoldDB" id="T1FIL5"/>
<dbReference type="GeneID" id="20208664"/>
<evidence type="ECO:0000313" key="2">
    <source>
        <dbReference type="EnsemblMetazoa" id="HelroP182699"/>
    </source>
</evidence>
<gene>
    <name evidence="2" type="primary">20208664</name>
    <name evidence="1" type="ORF">HELRODRAFT_182699</name>
</gene>
<proteinExistence type="predicted"/>
<dbReference type="HOGENOM" id="CLU_1760793_0_0_1"/>
<name>T1FIL5_HELRO</name>
<accession>T1FIL5</accession>
<sequence>MFLGTVENCQRKDNSVTTFAVYMMYSRGPEYFDIKEVIESVNVFKQEASKLAIDLPEFLDSAGTDFFRYILYIGIDETSQEMLKGIGKTMNKALHKLIQKIFHQEIPADWGKVEIVPIYKQKGDKKVCKNYKGITLLSIPGKIYTKML</sequence>
<evidence type="ECO:0000313" key="3">
    <source>
        <dbReference type="Proteomes" id="UP000015101"/>
    </source>
</evidence>
<keyword evidence="3" id="KW-1185">Reference proteome</keyword>
<dbReference type="EMBL" id="AMQM01008348">
    <property type="status" value="NOT_ANNOTATED_CDS"/>
    <property type="molecule type" value="Genomic_DNA"/>
</dbReference>
<reference evidence="1 3" key="2">
    <citation type="journal article" date="2013" name="Nature">
        <title>Insights into bilaterian evolution from three spiralian genomes.</title>
        <authorList>
            <person name="Simakov O."/>
            <person name="Marletaz F."/>
            <person name="Cho S.J."/>
            <person name="Edsinger-Gonzales E."/>
            <person name="Havlak P."/>
            <person name="Hellsten U."/>
            <person name="Kuo D.H."/>
            <person name="Larsson T."/>
            <person name="Lv J."/>
            <person name="Arendt D."/>
            <person name="Savage R."/>
            <person name="Osoegawa K."/>
            <person name="de Jong P."/>
            <person name="Grimwood J."/>
            <person name="Chapman J.A."/>
            <person name="Shapiro H."/>
            <person name="Aerts A."/>
            <person name="Otillar R.P."/>
            <person name="Terry A.Y."/>
            <person name="Boore J.L."/>
            <person name="Grigoriev I.V."/>
            <person name="Lindberg D.R."/>
            <person name="Seaver E.C."/>
            <person name="Weisblat D.A."/>
            <person name="Putnam N.H."/>
            <person name="Rokhsar D.S."/>
        </authorList>
    </citation>
    <scope>NUCLEOTIDE SEQUENCE</scope>
</reference>
<evidence type="ECO:0000313" key="1">
    <source>
        <dbReference type="EMBL" id="ESN90202.1"/>
    </source>
</evidence>
<dbReference type="RefSeq" id="XP_009031676.1">
    <property type="nucleotide sequence ID" value="XM_009033428.1"/>
</dbReference>
<dbReference type="InParanoid" id="T1FIL5"/>
<reference evidence="2" key="3">
    <citation type="submission" date="2015-06" db="UniProtKB">
        <authorList>
            <consortium name="EnsemblMetazoa"/>
        </authorList>
    </citation>
    <scope>IDENTIFICATION</scope>
</reference>
<dbReference type="OrthoDB" id="6145148at2759"/>
<dbReference type="Proteomes" id="UP000015101">
    <property type="component" value="Unassembled WGS sequence"/>
</dbReference>
<dbReference type="EMBL" id="KB097761">
    <property type="protein sequence ID" value="ESN90202.1"/>
    <property type="molecule type" value="Genomic_DNA"/>
</dbReference>
<dbReference type="KEGG" id="hro:HELRODRAFT_182699"/>
<dbReference type="eggNOG" id="ENOG502SFMT">
    <property type="taxonomic scope" value="Eukaryota"/>
</dbReference>
<dbReference type="EnsemblMetazoa" id="HelroT182699">
    <property type="protein sequence ID" value="HelroP182699"/>
    <property type="gene ID" value="HelroG182699"/>
</dbReference>
<organism evidence="2 3">
    <name type="scientific">Helobdella robusta</name>
    <name type="common">Californian leech</name>
    <dbReference type="NCBI Taxonomy" id="6412"/>
    <lineage>
        <taxon>Eukaryota</taxon>
        <taxon>Metazoa</taxon>
        <taxon>Spiralia</taxon>
        <taxon>Lophotrochozoa</taxon>
        <taxon>Annelida</taxon>
        <taxon>Clitellata</taxon>
        <taxon>Hirudinea</taxon>
        <taxon>Rhynchobdellida</taxon>
        <taxon>Glossiphoniidae</taxon>
        <taxon>Helobdella</taxon>
    </lineage>
</organism>
<protein>
    <submittedName>
        <fullName evidence="1 2">Uncharacterized protein</fullName>
    </submittedName>
</protein>